<dbReference type="Gene3D" id="2.60.120.620">
    <property type="entry name" value="q2cbj1_9rhob like domain"/>
    <property type="match status" value="2"/>
</dbReference>
<keyword evidence="7" id="KW-0472">Membrane</keyword>
<protein>
    <recommendedName>
        <fullName evidence="8">Prolyl 4-hydroxylase alpha subunit domain-containing protein</fullName>
    </recommendedName>
</protein>
<dbReference type="Pfam" id="PF13640">
    <property type="entry name" value="2OG-FeII_Oxy_3"/>
    <property type="match status" value="1"/>
</dbReference>
<dbReference type="SMART" id="SM00702">
    <property type="entry name" value="P4Hc"/>
    <property type="match status" value="1"/>
</dbReference>
<name>A0A821UZ31_9BILA</name>
<keyword evidence="4" id="KW-0223">Dioxygenase</keyword>
<evidence type="ECO:0000313" key="9">
    <source>
        <dbReference type="EMBL" id="CAF4897994.1"/>
    </source>
</evidence>
<dbReference type="EMBL" id="CAJOBS010005336">
    <property type="protein sequence ID" value="CAF4897994.1"/>
    <property type="molecule type" value="Genomic_DNA"/>
</dbReference>
<evidence type="ECO:0000313" key="10">
    <source>
        <dbReference type="Proteomes" id="UP000663838"/>
    </source>
</evidence>
<dbReference type="Pfam" id="PF08336">
    <property type="entry name" value="P4Ha_N"/>
    <property type="match status" value="1"/>
</dbReference>
<dbReference type="PANTHER" id="PTHR10869">
    <property type="entry name" value="PROLYL 4-HYDROXYLASE ALPHA SUBUNIT"/>
    <property type="match status" value="1"/>
</dbReference>
<keyword evidence="7" id="KW-0812">Transmembrane</keyword>
<dbReference type="InterPro" id="IPR045054">
    <property type="entry name" value="P4HA-like"/>
</dbReference>
<dbReference type="GO" id="GO:0031418">
    <property type="term" value="F:L-ascorbic acid binding"/>
    <property type="evidence" value="ECO:0007669"/>
    <property type="project" value="UniProtKB-KW"/>
</dbReference>
<dbReference type="GO" id="GO:0004656">
    <property type="term" value="F:procollagen-proline 4-dioxygenase activity"/>
    <property type="evidence" value="ECO:0007669"/>
    <property type="project" value="InterPro"/>
</dbReference>
<keyword evidence="7" id="KW-1133">Transmembrane helix</keyword>
<keyword evidence="6" id="KW-0408">Iron</keyword>
<dbReference type="InterPro" id="IPR044862">
    <property type="entry name" value="Pro_4_hyd_alph_FE2OG_OXY"/>
</dbReference>
<keyword evidence="2" id="KW-0479">Metal-binding</keyword>
<proteinExistence type="predicted"/>
<evidence type="ECO:0000256" key="6">
    <source>
        <dbReference type="ARBA" id="ARBA00023004"/>
    </source>
</evidence>
<comment type="caution">
    <text evidence="9">The sequence shown here is derived from an EMBL/GenBank/DDBJ whole genome shotgun (WGS) entry which is preliminary data.</text>
</comment>
<organism evidence="9 10">
    <name type="scientific">Rotaria socialis</name>
    <dbReference type="NCBI Taxonomy" id="392032"/>
    <lineage>
        <taxon>Eukaryota</taxon>
        <taxon>Metazoa</taxon>
        <taxon>Spiralia</taxon>
        <taxon>Gnathifera</taxon>
        <taxon>Rotifera</taxon>
        <taxon>Eurotatoria</taxon>
        <taxon>Bdelloidea</taxon>
        <taxon>Philodinida</taxon>
        <taxon>Philodinidae</taxon>
        <taxon>Rotaria</taxon>
    </lineage>
</organism>
<keyword evidence="5" id="KW-0560">Oxidoreductase</keyword>
<evidence type="ECO:0000256" key="1">
    <source>
        <dbReference type="ARBA" id="ARBA00001961"/>
    </source>
</evidence>
<reference evidence="9" key="1">
    <citation type="submission" date="2021-02" db="EMBL/GenBank/DDBJ databases">
        <authorList>
            <person name="Nowell W R."/>
        </authorList>
    </citation>
    <scope>NUCLEOTIDE SEQUENCE</scope>
</reference>
<evidence type="ECO:0000256" key="5">
    <source>
        <dbReference type="ARBA" id="ARBA00023002"/>
    </source>
</evidence>
<dbReference type="Proteomes" id="UP000663838">
    <property type="component" value="Unassembled WGS sequence"/>
</dbReference>
<dbReference type="InterPro" id="IPR006620">
    <property type="entry name" value="Pro_4_hyd_alph"/>
</dbReference>
<feature type="transmembrane region" description="Helical" evidence="7">
    <location>
        <begin position="242"/>
        <end position="262"/>
    </location>
</feature>
<dbReference type="GO" id="GO:0005783">
    <property type="term" value="C:endoplasmic reticulum"/>
    <property type="evidence" value="ECO:0007669"/>
    <property type="project" value="InterPro"/>
</dbReference>
<dbReference type="Gene3D" id="6.10.140.1460">
    <property type="match status" value="1"/>
</dbReference>
<dbReference type="GO" id="GO:0005506">
    <property type="term" value="F:iron ion binding"/>
    <property type="evidence" value="ECO:0007669"/>
    <property type="project" value="InterPro"/>
</dbReference>
<evidence type="ECO:0000256" key="3">
    <source>
        <dbReference type="ARBA" id="ARBA00022896"/>
    </source>
</evidence>
<feature type="domain" description="Prolyl 4-hydroxylase alpha subunit" evidence="8">
    <location>
        <begin position="175"/>
        <end position="342"/>
    </location>
</feature>
<gene>
    <name evidence="9" type="ORF">TOA249_LOCUS30471</name>
</gene>
<comment type="cofactor">
    <cofactor evidence="1">
        <name>L-ascorbate</name>
        <dbReference type="ChEBI" id="CHEBI:38290"/>
    </cofactor>
</comment>
<dbReference type="InterPro" id="IPR013547">
    <property type="entry name" value="P4H_N"/>
</dbReference>
<evidence type="ECO:0000256" key="4">
    <source>
        <dbReference type="ARBA" id="ARBA00022964"/>
    </source>
</evidence>
<dbReference type="PANTHER" id="PTHR10869:SF244">
    <property type="entry name" value="PROLYL 4-HYDROXYLASE SUBUNIT ALPHA-2"/>
    <property type="match status" value="1"/>
</dbReference>
<evidence type="ECO:0000256" key="7">
    <source>
        <dbReference type="SAM" id="Phobius"/>
    </source>
</evidence>
<evidence type="ECO:0000259" key="8">
    <source>
        <dbReference type="SMART" id="SM00702"/>
    </source>
</evidence>
<sequence length="358" mass="41407">MLDTVVELTKQLKTYLEEENKRMDHITKFLNLIESQVSRAKGNEEKYFSNPINSYLFIKHLTIEWNHIKTMVSPAEEQEIVDFKTTDDTDFIGNSLKQSSIQYVSMNNKNFQVKNQRPGTNLELKSRQAFEEICRQQHAQLSKKRQATLFCRYRHNNHPYLILRPVKEEKVLDGPAVFLFHDVVSDSDIEKIKALAVPRLQRALVRNPGTNTMTPTNYRISKSIMYKMNTRSATMVSVATKVIMWIVIMYAFVFQAFAKSIIANVMHLEMGISCLLPQGNRIATWMTYMSDVEWGGATVFPLFGGYITPKKGSTLFWYNLHASGEACPVLIGNKWVANKWIHEYGQEFRRRCLLDPMA</sequence>
<evidence type="ECO:0000256" key="2">
    <source>
        <dbReference type="ARBA" id="ARBA00022723"/>
    </source>
</evidence>
<keyword evidence="3" id="KW-0847">Vitamin C</keyword>
<accession>A0A821UZ31</accession>
<dbReference type="AlphaFoldDB" id="A0A821UZ31"/>